<proteinExistence type="predicted"/>
<accession>A0A6C0BWH2</accession>
<protein>
    <submittedName>
        <fullName evidence="1">Uncharacterized protein</fullName>
    </submittedName>
</protein>
<organism evidence="1">
    <name type="scientific">viral metagenome</name>
    <dbReference type="NCBI Taxonomy" id="1070528"/>
    <lineage>
        <taxon>unclassified sequences</taxon>
        <taxon>metagenomes</taxon>
        <taxon>organismal metagenomes</taxon>
    </lineage>
</organism>
<reference evidence="1" key="1">
    <citation type="journal article" date="2020" name="Nature">
        <title>Giant virus diversity and host interactions through global metagenomics.</title>
        <authorList>
            <person name="Schulz F."/>
            <person name="Roux S."/>
            <person name="Paez-Espino D."/>
            <person name="Jungbluth S."/>
            <person name="Walsh D.A."/>
            <person name="Denef V.J."/>
            <person name="McMahon K.D."/>
            <person name="Konstantinidis K.T."/>
            <person name="Eloe-Fadrosh E.A."/>
            <person name="Kyrpides N.C."/>
            <person name="Woyke T."/>
        </authorList>
    </citation>
    <scope>NUCLEOTIDE SEQUENCE</scope>
    <source>
        <strain evidence="1">GVMAG-M-3300018868-6</strain>
    </source>
</reference>
<dbReference type="AlphaFoldDB" id="A0A6C0BWH2"/>
<dbReference type="EMBL" id="MN739254">
    <property type="protein sequence ID" value="QHS95613.1"/>
    <property type="molecule type" value="Genomic_DNA"/>
</dbReference>
<name>A0A6C0BWH2_9ZZZZ</name>
<evidence type="ECO:0000313" key="1">
    <source>
        <dbReference type="EMBL" id="QHS95613.1"/>
    </source>
</evidence>
<sequence>MSIIIPNSDFDFSKLKLGNPSGIQGGAYFSKITMNDDQLLIQTPKSTTKNGITTTDKKNCVDFMFNVEQTTFSDWIEQFERKIKELIYQRRDAWFTNEMTMEDIDYFFTPMSRVYKTKFYLVRAFEQKNKMFRSERRYNFGLFGENGEETSGDELANENTQCISILEVQGLKFTSNSFRIEVSISQIMIVKEKKMNEQCMIKQVVVQEKPLVVQEKPLVVQDKPLVVQEKPLVVQEKPLVVQDKPLVVQEKPLVVQDKPLVVQEKPLVVQEKKQHSKILVEIQEVDIENPPEIQEVNIIPSALSDNDDPISLKQPNEVYYEIYREARKKATIAKNLAIKAYLEAKRIKNTYLLEDFDSDISSGEEDNIFEEI</sequence>